<dbReference type="KEGG" id="cel:CELE_F41D3.11"/>
<evidence type="ECO:0000313" key="4">
    <source>
        <dbReference type="WormBase" id="F41D3.11"/>
    </source>
</evidence>
<dbReference type="PANTHER" id="PTHR31562:SF13">
    <property type="entry name" value="NUCLEOTID_TRANS DOMAIN-CONTAINING PROTEIN-RELATED"/>
    <property type="match status" value="1"/>
</dbReference>
<dbReference type="RefSeq" id="NP_493100.2">
    <property type="nucleotide sequence ID" value="NM_060699.2"/>
</dbReference>
<dbReference type="GO" id="GO:0016740">
    <property type="term" value="F:transferase activity"/>
    <property type="evidence" value="ECO:0007669"/>
    <property type="project" value="UniProtKB-KW"/>
</dbReference>
<dbReference type="Pfam" id="PF03314">
    <property type="entry name" value="DUF273"/>
    <property type="match status" value="1"/>
</dbReference>
<evidence type="ECO:0000313" key="3">
    <source>
        <dbReference type="Proteomes" id="UP000001940"/>
    </source>
</evidence>
<keyword evidence="3" id="KW-1185">Reference proteome</keyword>
<keyword evidence="2" id="KW-0808">Transferase</keyword>
<dbReference type="GeneID" id="185611"/>
<dbReference type="Gene3D" id="3.90.550.10">
    <property type="entry name" value="Spore Coat Polysaccharide Biosynthesis Protein SpsA, Chain A"/>
    <property type="match status" value="1"/>
</dbReference>
<dbReference type="Proteomes" id="UP000001940">
    <property type="component" value="Chromosome I"/>
</dbReference>
<dbReference type="UCSC" id="F41D3.11">
    <property type="organism name" value="c. elegans"/>
</dbReference>
<dbReference type="AGR" id="WB:WBGene00009616"/>
<dbReference type="HOGENOM" id="CLU_045307_0_0_1"/>
<keyword evidence="1" id="KW-0812">Transmembrane</keyword>
<gene>
    <name evidence="2" type="ORF">CELE_F41D3.11</name>
    <name evidence="2 4" type="ORF">F41D3.11</name>
</gene>
<dbReference type="SUPFAM" id="SSF53448">
    <property type="entry name" value="Nucleotide-diphospho-sugar transferases"/>
    <property type="match status" value="1"/>
</dbReference>
<evidence type="ECO:0000256" key="1">
    <source>
        <dbReference type="SAM" id="Phobius"/>
    </source>
</evidence>
<keyword evidence="1" id="KW-1133">Transmembrane helix</keyword>
<dbReference type="EMBL" id="BX284601">
    <property type="protein sequence ID" value="CAB04382.2"/>
    <property type="molecule type" value="Genomic_DNA"/>
</dbReference>
<keyword evidence="1" id="KW-0472">Membrane</keyword>
<proteinExistence type="predicted"/>
<dbReference type="InterPro" id="IPR004988">
    <property type="entry name" value="DUF273"/>
</dbReference>
<dbReference type="FunCoup" id="O45514">
    <property type="interactions" value="3"/>
</dbReference>
<reference evidence="2 3" key="1">
    <citation type="journal article" date="1998" name="Science">
        <title>Genome sequence of the nematode C. elegans: a platform for investigating biology.</title>
        <authorList>
            <consortium name="The C. elegans sequencing consortium"/>
            <person name="Sulson J.E."/>
            <person name="Waterston R."/>
        </authorList>
    </citation>
    <scope>NUCLEOTIDE SEQUENCE [LARGE SCALE GENOMIC DNA]</scope>
    <source>
        <strain evidence="2 3">Bristol N2</strain>
    </source>
</reference>
<name>O45514_CAEEL</name>
<dbReference type="PIR" id="T22073">
    <property type="entry name" value="T22073"/>
</dbReference>
<accession>O45514</accession>
<dbReference type="InterPro" id="IPR029044">
    <property type="entry name" value="Nucleotide-diphossugar_trans"/>
</dbReference>
<dbReference type="WormBase" id="F41D3.11">
    <property type="protein sequence ID" value="CE50464"/>
    <property type="gene ID" value="WBGene00009616"/>
</dbReference>
<dbReference type="CTD" id="185611"/>
<dbReference type="PaxDb" id="6239-F41D3.11"/>
<dbReference type="InParanoid" id="O45514"/>
<evidence type="ECO:0000313" key="2">
    <source>
        <dbReference type="EMBL" id="CAB04382.2"/>
    </source>
</evidence>
<protein>
    <submittedName>
        <fullName evidence="2">Nucleotide-diphospho-sugar transferase domain-containing protein</fullName>
    </submittedName>
</protein>
<feature type="transmembrane region" description="Helical" evidence="1">
    <location>
        <begin position="34"/>
        <end position="52"/>
    </location>
</feature>
<sequence length="436" mass="50394">MKTSLSLVEYIVQKKRIHTEMMWPRRPKCSNDSTAVLVFVLVIFFVYTLMTYNEAQKENFKDLEGIEMSEGRMNNATLKLLEGIDVTEAVTTVTPEVKAYLKIAIVIVITDDTDPENYRVALDSMECYCKIHNYDFVLALDTGYNCTHTDKFFRRHCVVAKILSDYDAILYLDADVGVVNPERKIEEFLEDGIDITFVNRFYNWEIAAGYYLARNTEYAVGLLNDFADYEFKLPEGSIGTDNVALHLFLSEKLLPNSTLEVDLCRKVFNASQNFADLFSFEACIKTYFGVATHFGKVRIMKKGTGWARDGWLTSMVWHPELDFMLHGWKTNELVETPKEIVGAYQMIRNQWYNPMNGTIILAKCNPENTTWNMDSRFMGEKEVILASLRAFERDVAREQVRSGSRIDMLISQPDKPKRESPNTRDADGRLKKYFFW</sequence>
<dbReference type="PANTHER" id="PTHR31562">
    <property type="entry name" value="PROTEIN CBG18972"/>
    <property type="match status" value="1"/>
</dbReference>
<dbReference type="eggNOG" id="ENOG502SE55">
    <property type="taxonomic scope" value="Eukaryota"/>
</dbReference>
<dbReference type="AlphaFoldDB" id="O45514"/>
<organism evidence="2 3">
    <name type="scientific">Caenorhabditis elegans</name>
    <dbReference type="NCBI Taxonomy" id="6239"/>
    <lineage>
        <taxon>Eukaryota</taxon>
        <taxon>Metazoa</taxon>
        <taxon>Ecdysozoa</taxon>
        <taxon>Nematoda</taxon>
        <taxon>Chromadorea</taxon>
        <taxon>Rhabditida</taxon>
        <taxon>Rhabditina</taxon>
        <taxon>Rhabditomorpha</taxon>
        <taxon>Rhabditoidea</taxon>
        <taxon>Rhabditidae</taxon>
        <taxon>Peloderinae</taxon>
        <taxon>Caenorhabditis</taxon>
    </lineage>
</organism>
<dbReference type="OrthoDB" id="407658at2759"/>